<reference evidence="4" key="1">
    <citation type="journal article" date="2019" name="Int. J. Syst. Evol. Microbiol.">
        <title>The Global Catalogue of Microorganisms (GCM) 10K type strain sequencing project: providing services to taxonomists for standard genome sequencing and annotation.</title>
        <authorList>
            <consortium name="The Broad Institute Genomics Platform"/>
            <consortium name="The Broad Institute Genome Sequencing Center for Infectious Disease"/>
            <person name="Wu L."/>
            <person name="Ma J."/>
        </authorList>
    </citation>
    <scope>NUCLEOTIDE SEQUENCE [LARGE SCALE GENOMIC DNA]</scope>
    <source>
        <strain evidence="4">CGMCC 1.9106</strain>
    </source>
</reference>
<sequence length="458" mass="48761">MTAALRDALHRVADNSPPVPVPPGLFDRARRDRLHRRLAGLAAAVALLGGVGLTVRGTVPLAPATSDTTVDPLPAHVVQAPDWTADIRHAPLRRALVAFDGDPANTVTVPREGQGVSQQLPVGPLMLVGPDDTYRTYDPARDDEPWTGVSLLSPDGRYLMTGHSEHTRLLDVTTGDSRALTAGQPLAFSPDSRQAVLVHFDNPWYLHPVRGEIRVVDLPSGAVAWTAPLADGPLPREVNAALSPDGSTLAVQRHGDLYTHRRDGGPGWSRSMSMSTLGGLAGQLAWTPDGRSIAVDVGDLCLLDADTGATGTCLQWQSMLQRMPEQVQTHGLPVVLAWQDGRPIVALPRDVVRLTEVPELIMKTPAYPSAPVGALTVATGRVDWSPRQPGPQDPGPAIHRYRPLIDGAGLVITLLTIGYAVLRLSRRHRRTAGRKPGSAGQGGPTGLDVGPTPGEERS</sequence>
<proteinExistence type="predicted"/>
<dbReference type="SUPFAM" id="SSF82171">
    <property type="entry name" value="DPP6 N-terminal domain-like"/>
    <property type="match status" value="1"/>
</dbReference>
<keyword evidence="4" id="KW-1185">Reference proteome</keyword>
<evidence type="ECO:0000313" key="3">
    <source>
        <dbReference type="EMBL" id="MFC7246013.1"/>
    </source>
</evidence>
<comment type="caution">
    <text evidence="3">The sequence shown here is derived from an EMBL/GenBank/DDBJ whole genome shotgun (WGS) entry which is preliminary data.</text>
</comment>
<name>A0ABW2H6Q7_9ACTN</name>
<dbReference type="RefSeq" id="WP_376808883.1">
    <property type="nucleotide sequence ID" value="NZ_JBHTAC010000033.1"/>
</dbReference>
<dbReference type="Proteomes" id="UP001596392">
    <property type="component" value="Unassembled WGS sequence"/>
</dbReference>
<gene>
    <name evidence="3" type="ORF">ACFQO7_26340</name>
</gene>
<organism evidence="3 4">
    <name type="scientific">Catellatospora aurea</name>
    <dbReference type="NCBI Taxonomy" id="1337874"/>
    <lineage>
        <taxon>Bacteria</taxon>
        <taxon>Bacillati</taxon>
        <taxon>Actinomycetota</taxon>
        <taxon>Actinomycetes</taxon>
        <taxon>Micromonosporales</taxon>
        <taxon>Micromonosporaceae</taxon>
        <taxon>Catellatospora</taxon>
    </lineage>
</organism>
<feature type="transmembrane region" description="Helical" evidence="2">
    <location>
        <begin position="404"/>
        <end position="422"/>
    </location>
</feature>
<keyword evidence="2" id="KW-1133">Transmembrane helix</keyword>
<evidence type="ECO:0000256" key="2">
    <source>
        <dbReference type="SAM" id="Phobius"/>
    </source>
</evidence>
<dbReference type="EMBL" id="JBHTAC010000033">
    <property type="protein sequence ID" value="MFC7246013.1"/>
    <property type="molecule type" value="Genomic_DNA"/>
</dbReference>
<dbReference type="Gene3D" id="2.120.10.30">
    <property type="entry name" value="TolB, C-terminal domain"/>
    <property type="match status" value="1"/>
</dbReference>
<protein>
    <submittedName>
        <fullName evidence="3">WD40 repeat domain-containing protein</fullName>
    </submittedName>
</protein>
<evidence type="ECO:0000256" key="1">
    <source>
        <dbReference type="SAM" id="MobiDB-lite"/>
    </source>
</evidence>
<feature type="region of interest" description="Disordered" evidence="1">
    <location>
        <begin position="430"/>
        <end position="458"/>
    </location>
</feature>
<evidence type="ECO:0000313" key="4">
    <source>
        <dbReference type="Proteomes" id="UP001596392"/>
    </source>
</evidence>
<keyword evidence="2" id="KW-0812">Transmembrane</keyword>
<feature type="transmembrane region" description="Helical" evidence="2">
    <location>
        <begin position="38"/>
        <end position="59"/>
    </location>
</feature>
<keyword evidence="2" id="KW-0472">Membrane</keyword>
<accession>A0ABW2H6Q7</accession>
<dbReference type="InterPro" id="IPR011042">
    <property type="entry name" value="6-blade_b-propeller_TolB-like"/>
</dbReference>